<dbReference type="InterPro" id="IPR014114">
    <property type="entry name" value="TraW"/>
</dbReference>
<organism evidence="2 3">
    <name type="scientific">Parasulfuritortus cantonensis</name>
    <dbReference type="NCBI Taxonomy" id="2528202"/>
    <lineage>
        <taxon>Bacteria</taxon>
        <taxon>Pseudomonadati</taxon>
        <taxon>Pseudomonadota</taxon>
        <taxon>Betaproteobacteria</taxon>
        <taxon>Nitrosomonadales</taxon>
        <taxon>Thiobacillaceae</taxon>
        <taxon>Parasulfuritortus</taxon>
    </lineage>
</organism>
<dbReference type="RefSeq" id="WP_131444427.1">
    <property type="nucleotide sequence ID" value="NZ_SJZB01000003.1"/>
</dbReference>
<feature type="chain" id="PRO_5020544631" evidence="1">
    <location>
        <begin position="24"/>
        <end position="212"/>
    </location>
</feature>
<proteinExistence type="predicted"/>
<dbReference type="AlphaFoldDB" id="A0A4R1BRD7"/>
<evidence type="ECO:0000313" key="3">
    <source>
        <dbReference type="Proteomes" id="UP000295443"/>
    </source>
</evidence>
<dbReference type="OrthoDB" id="6625590at2"/>
<keyword evidence="1" id="KW-0732">Signal</keyword>
<sequence>MLACLRHLLILLALAGLTAPCQAVDLGLIGKTYAITEPDFLDEIQAIARQKVESGEWRRIMLDARERARQTLENPVAVEGLRTAKVNRIRRFDPSITLAEDVLDESGRVLFPAGTTVNPADIAPFPGALLLMNGREKAQQAVARRLIARWGDRLKIILVDGSPPQLMREWKRPVYFDQAGAITNRFGIENVPALVTQAGPADRFLTIEEIKP</sequence>
<protein>
    <submittedName>
        <fullName evidence="2">Type-F conjugative transfer system protein TraW</fullName>
    </submittedName>
</protein>
<evidence type="ECO:0000313" key="2">
    <source>
        <dbReference type="EMBL" id="TCJ20168.1"/>
    </source>
</evidence>
<dbReference type="Proteomes" id="UP000295443">
    <property type="component" value="Unassembled WGS sequence"/>
</dbReference>
<evidence type="ECO:0000256" key="1">
    <source>
        <dbReference type="SAM" id="SignalP"/>
    </source>
</evidence>
<name>A0A4R1BRD7_9PROT</name>
<gene>
    <name evidence="2" type="primary">traW</name>
    <name evidence="2" type="ORF">EZJ19_00930</name>
</gene>
<accession>A0A4R1BRD7</accession>
<reference evidence="2 3" key="1">
    <citation type="submission" date="2019-03" db="EMBL/GenBank/DDBJ databases">
        <title>Genome sequence of Thiobacillaceae bacterium LSR1, a sulfur-oxidizing bacterium isolated from freshwater sediment.</title>
        <authorList>
            <person name="Li S."/>
        </authorList>
    </citation>
    <scope>NUCLEOTIDE SEQUENCE [LARGE SCALE GENOMIC DNA]</scope>
    <source>
        <strain evidence="2 3">LSR1</strain>
    </source>
</reference>
<dbReference type="EMBL" id="SJZB01000003">
    <property type="protein sequence ID" value="TCJ20168.1"/>
    <property type="molecule type" value="Genomic_DNA"/>
</dbReference>
<feature type="signal peptide" evidence="1">
    <location>
        <begin position="1"/>
        <end position="23"/>
    </location>
</feature>
<comment type="caution">
    <text evidence="2">The sequence shown here is derived from an EMBL/GenBank/DDBJ whole genome shotgun (WGS) entry which is preliminary data.</text>
</comment>
<dbReference type="NCBIfam" id="TIGR02743">
    <property type="entry name" value="TraW"/>
    <property type="match status" value="1"/>
</dbReference>
<keyword evidence="3" id="KW-1185">Reference proteome</keyword>